<reference evidence="2 3" key="1">
    <citation type="journal article" date="2014" name="Nat. Commun.">
        <title>Klebsormidium flaccidum genome reveals primary factors for plant terrestrial adaptation.</title>
        <authorList>
            <person name="Hori K."/>
            <person name="Maruyama F."/>
            <person name="Fujisawa T."/>
            <person name="Togashi T."/>
            <person name="Yamamoto N."/>
            <person name="Seo M."/>
            <person name="Sato S."/>
            <person name="Yamada T."/>
            <person name="Mori H."/>
            <person name="Tajima N."/>
            <person name="Moriyama T."/>
            <person name="Ikeuchi M."/>
            <person name="Watanabe M."/>
            <person name="Wada H."/>
            <person name="Kobayashi K."/>
            <person name="Saito M."/>
            <person name="Masuda T."/>
            <person name="Sasaki-Sekimoto Y."/>
            <person name="Mashiguchi K."/>
            <person name="Awai K."/>
            <person name="Shimojima M."/>
            <person name="Masuda S."/>
            <person name="Iwai M."/>
            <person name="Nobusawa T."/>
            <person name="Narise T."/>
            <person name="Kondo S."/>
            <person name="Saito H."/>
            <person name="Sato R."/>
            <person name="Murakawa M."/>
            <person name="Ihara Y."/>
            <person name="Oshima-Yamada Y."/>
            <person name="Ohtaka K."/>
            <person name="Satoh M."/>
            <person name="Sonobe K."/>
            <person name="Ishii M."/>
            <person name="Ohtani R."/>
            <person name="Kanamori-Sato M."/>
            <person name="Honoki R."/>
            <person name="Miyazaki D."/>
            <person name="Mochizuki H."/>
            <person name="Umetsu J."/>
            <person name="Higashi K."/>
            <person name="Shibata D."/>
            <person name="Kamiya Y."/>
            <person name="Sato N."/>
            <person name="Nakamura Y."/>
            <person name="Tabata S."/>
            <person name="Ida S."/>
            <person name="Kurokawa K."/>
            <person name="Ohta H."/>
        </authorList>
    </citation>
    <scope>NUCLEOTIDE SEQUENCE [LARGE SCALE GENOMIC DNA]</scope>
    <source>
        <strain evidence="2 3">NIES-2285</strain>
    </source>
</reference>
<proteinExistence type="predicted"/>
<dbReference type="Proteomes" id="UP000054558">
    <property type="component" value="Unassembled WGS sequence"/>
</dbReference>
<feature type="region of interest" description="Disordered" evidence="1">
    <location>
        <begin position="127"/>
        <end position="187"/>
    </location>
</feature>
<organism evidence="2 3">
    <name type="scientific">Klebsormidium nitens</name>
    <name type="common">Green alga</name>
    <name type="synonym">Ulothrix nitens</name>
    <dbReference type="NCBI Taxonomy" id="105231"/>
    <lineage>
        <taxon>Eukaryota</taxon>
        <taxon>Viridiplantae</taxon>
        <taxon>Streptophyta</taxon>
        <taxon>Klebsormidiophyceae</taxon>
        <taxon>Klebsormidiales</taxon>
        <taxon>Klebsormidiaceae</taxon>
        <taxon>Klebsormidium</taxon>
    </lineage>
</organism>
<evidence type="ECO:0000313" key="2">
    <source>
        <dbReference type="EMBL" id="GAQ91543.1"/>
    </source>
</evidence>
<evidence type="ECO:0000313" key="3">
    <source>
        <dbReference type="Proteomes" id="UP000054558"/>
    </source>
</evidence>
<accession>A0A1Y1ILJ8</accession>
<evidence type="ECO:0000256" key="1">
    <source>
        <dbReference type="SAM" id="MobiDB-lite"/>
    </source>
</evidence>
<dbReference type="EMBL" id="DF237752">
    <property type="protein sequence ID" value="GAQ91543.1"/>
    <property type="molecule type" value="Genomic_DNA"/>
</dbReference>
<sequence>MKQSTQKGTPGCSAASPADYRGTRSSCDGRMTCRTLSSVRREGSMQDLNRDGAAAEHEQSVWKKGGTGRPDFAEELLPTDEEMLEKDLSESDTLGLELEEGGNAAGLLDAVAGLPSSDEMMLREEYRPTSPVYSSIALPEEDEVRAPNKKRPHAVASSDAVPEPEEQRSTSRGQRRTKMSLQPVTSL</sequence>
<keyword evidence="3" id="KW-1185">Reference proteome</keyword>
<gene>
    <name evidence="2" type="ORF">KFL_008030060</name>
</gene>
<feature type="region of interest" description="Disordered" evidence="1">
    <location>
        <begin position="1"/>
        <end position="73"/>
    </location>
</feature>
<name>A0A1Y1ILJ8_KLENI</name>
<protein>
    <submittedName>
        <fullName evidence="2">Uncharacterized protein</fullName>
    </submittedName>
</protein>
<dbReference type="AlphaFoldDB" id="A0A1Y1ILJ8"/>
<feature type="compositionally biased region" description="Basic and acidic residues" evidence="1">
    <location>
        <begin position="39"/>
        <end position="61"/>
    </location>
</feature>